<feature type="region of interest" description="Disordered" evidence="1">
    <location>
        <begin position="117"/>
        <end position="136"/>
    </location>
</feature>
<protein>
    <submittedName>
        <fullName evidence="3">Uncharacterized protein C2orf73 homolog</fullName>
    </submittedName>
</protein>
<sequence>MLGRCHKWYRELSPPFAVCRINGITQKSTKNSYLKLGSPDTFRIFNLQIPERNNILHKIEWTPKKEERYLLEWRNNPQPQHAKLLRMHTKFINEPVLYMETEDTKTKQSHWWPTFEPTVQHPKPPYDKQSTHRNDFQKPNCILSRPVKHPSKLQPSYGIVPLASPQLPSRLPRIFQEQLTFKYNYNSRATPCVPYQGKKQGTIILTEKKTDSKIMPSIQGSDILEDLKSEKGPPVENGVATAHSFDAQKTSPHSDAHSSEPAMNLETKADPRIPEMDQETSESPQTDKVKDTFSPSKTVSFREPQSLLPPLGEAAPSTPDT</sequence>
<dbReference type="RefSeq" id="XP_026532532.1">
    <property type="nucleotide sequence ID" value="XM_026676747.1"/>
</dbReference>
<name>A0A6J1UNJ4_9SAUR</name>
<evidence type="ECO:0000256" key="1">
    <source>
        <dbReference type="SAM" id="MobiDB-lite"/>
    </source>
</evidence>
<feature type="region of interest" description="Disordered" evidence="1">
    <location>
        <begin position="245"/>
        <end position="321"/>
    </location>
</feature>
<organism evidence="2 3">
    <name type="scientific">Notechis scutatus</name>
    <name type="common">mainland tiger snake</name>
    <dbReference type="NCBI Taxonomy" id="8663"/>
    <lineage>
        <taxon>Eukaryota</taxon>
        <taxon>Metazoa</taxon>
        <taxon>Chordata</taxon>
        <taxon>Craniata</taxon>
        <taxon>Vertebrata</taxon>
        <taxon>Euteleostomi</taxon>
        <taxon>Lepidosauria</taxon>
        <taxon>Squamata</taxon>
        <taxon>Bifurcata</taxon>
        <taxon>Unidentata</taxon>
        <taxon>Episquamata</taxon>
        <taxon>Toxicofera</taxon>
        <taxon>Serpentes</taxon>
        <taxon>Colubroidea</taxon>
        <taxon>Elapidae</taxon>
        <taxon>Hydrophiinae</taxon>
        <taxon>Notechis</taxon>
    </lineage>
</organism>
<keyword evidence="2" id="KW-1185">Reference proteome</keyword>
<feature type="compositionally biased region" description="Basic and acidic residues" evidence="1">
    <location>
        <begin position="124"/>
        <end position="136"/>
    </location>
</feature>
<reference evidence="3" key="1">
    <citation type="submission" date="2025-08" db="UniProtKB">
        <authorList>
            <consortium name="RefSeq"/>
        </authorList>
    </citation>
    <scope>IDENTIFICATION</scope>
</reference>
<proteinExistence type="predicted"/>
<dbReference type="AlphaFoldDB" id="A0A6J1UNJ4"/>
<dbReference type="InterPro" id="IPR031365">
    <property type="entry name" value="CMIP6"/>
</dbReference>
<dbReference type="GeneID" id="113418072"/>
<dbReference type="PANTHER" id="PTHR35087">
    <property type="entry name" value="SIMILAR TO HYPOTHETICAL PROTEIN FLJ40298"/>
    <property type="match status" value="1"/>
</dbReference>
<dbReference type="CTD" id="129852"/>
<dbReference type="Proteomes" id="UP000504612">
    <property type="component" value="Unplaced"/>
</dbReference>
<evidence type="ECO:0000313" key="3">
    <source>
        <dbReference type="RefSeq" id="XP_026532532.1"/>
    </source>
</evidence>
<gene>
    <name evidence="3" type="primary">CUNH2orf73</name>
</gene>
<evidence type="ECO:0000313" key="2">
    <source>
        <dbReference type="Proteomes" id="UP000504612"/>
    </source>
</evidence>
<dbReference type="PANTHER" id="PTHR35087:SF1">
    <property type="entry name" value="RIKEN CDNA 4930505A04 GENE"/>
    <property type="match status" value="1"/>
</dbReference>
<dbReference type="Pfam" id="PF15667">
    <property type="entry name" value="CMIP6"/>
    <property type="match status" value="1"/>
</dbReference>
<dbReference type="KEGG" id="nss:113418072"/>
<accession>A0A6J1UNJ4</accession>